<evidence type="ECO:0000313" key="9">
    <source>
        <dbReference type="EMBL" id="CDS19223.1"/>
    </source>
</evidence>
<comment type="similarity">
    <text evidence="2">Belongs to the TAF4 family.</text>
</comment>
<organism evidence="9">
    <name type="scientific">Echinococcus granulosus</name>
    <name type="common">Hydatid tapeworm</name>
    <dbReference type="NCBI Taxonomy" id="6210"/>
    <lineage>
        <taxon>Eukaryota</taxon>
        <taxon>Metazoa</taxon>
        <taxon>Spiralia</taxon>
        <taxon>Lophotrochozoa</taxon>
        <taxon>Platyhelminthes</taxon>
        <taxon>Cestoda</taxon>
        <taxon>Eucestoda</taxon>
        <taxon>Cyclophyllidea</taxon>
        <taxon>Taeniidae</taxon>
        <taxon>Echinococcus</taxon>
        <taxon>Echinococcus granulosus group</taxon>
    </lineage>
</organism>
<dbReference type="Gene3D" id="1.20.120.1110">
    <property type="entry name" value="TAFH/NHR1 domain"/>
    <property type="match status" value="1"/>
</dbReference>
<dbReference type="SUPFAM" id="SSF158553">
    <property type="entry name" value="TAFH domain-like"/>
    <property type="match status" value="1"/>
</dbReference>
<feature type="region of interest" description="Disordered" evidence="6">
    <location>
        <begin position="523"/>
        <end position="570"/>
    </location>
</feature>
<gene>
    <name evidence="9" type="ORF">EgrG_000451600</name>
</gene>
<keyword evidence="5" id="KW-0539">Nucleus</keyword>
<evidence type="ECO:0000259" key="8">
    <source>
        <dbReference type="Pfam" id="PF07531"/>
    </source>
</evidence>
<dbReference type="WBParaSite" id="EgrG_000451600">
    <property type="protein sequence ID" value="EgrG_000451600"/>
    <property type="gene ID" value="EgrG_000451600"/>
</dbReference>
<dbReference type="GO" id="GO:0016251">
    <property type="term" value="F:RNA polymerase II general transcription initiation factor activity"/>
    <property type="evidence" value="ECO:0007669"/>
    <property type="project" value="TreeGrafter"/>
</dbReference>
<dbReference type="InterPro" id="IPR007900">
    <property type="entry name" value="TAF4_C"/>
</dbReference>
<dbReference type="Pfam" id="PF07531">
    <property type="entry name" value="TAFH"/>
    <property type="match status" value="1"/>
</dbReference>
<keyword evidence="4" id="KW-0804">Transcription</keyword>
<evidence type="ECO:0000256" key="5">
    <source>
        <dbReference type="ARBA" id="ARBA00023242"/>
    </source>
</evidence>
<dbReference type="PANTHER" id="PTHR15138">
    <property type="entry name" value="TRANSCRIPTION INITIATION FACTOR TFIID SUBUNIT 4"/>
    <property type="match status" value="1"/>
</dbReference>
<evidence type="ECO:0000256" key="1">
    <source>
        <dbReference type="ARBA" id="ARBA00004123"/>
    </source>
</evidence>
<dbReference type="AlphaFoldDB" id="A0A068WL82"/>
<dbReference type="InterPro" id="IPR045144">
    <property type="entry name" value="TAF4"/>
</dbReference>
<feature type="compositionally biased region" description="Polar residues" evidence="6">
    <location>
        <begin position="537"/>
        <end position="548"/>
    </location>
</feature>
<reference evidence="9 10" key="1">
    <citation type="journal article" date="2013" name="Nature">
        <title>The genomes of four tapeworm species reveal adaptations to parasitism.</title>
        <authorList>
            <person name="Tsai I.J."/>
            <person name="Zarowiecki M."/>
            <person name="Holroyd N."/>
            <person name="Garciarrubio A."/>
            <person name="Sanchez-Flores A."/>
            <person name="Brooks K.L."/>
            <person name="Tracey A."/>
            <person name="Bobes R.J."/>
            <person name="Fragoso G."/>
            <person name="Sciutto E."/>
            <person name="Aslett M."/>
            <person name="Beasley H."/>
            <person name="Bennett H.M."/>
            <person name="Cai J."/>
            <person name="Camicia F."/>
            <person name="Clark R."/>
            <person name="Cucher M."/>
            <person name="De Silva N."/>
            <person name="Day T.A."/>
            <person name="Deplazes P."/>
            <person name="Estrada K."/>
            <person name="Fernandez C."/>
            <person name="Holland P.W."/>
            <person name="Hou J."/>
            <person name="Hu S."/>
            <person name="Huckvale T."/>
            <person name="Hung S.S."/>
            <person name="Kamenetzky L."/>
            <person name="Keane J.A."/>
            <person name="Kiss F."/>
            <person name="Koziol U."/>
            <person name="Lambert O."/>
            <person name="Liu K."/>
            <person name="Luo X."/>
            <person name="Luo Y."/>
            <person name="Macchiaroli N."/>
            <person name="Nichol S."/>
            <person name="Paps J."/>
            <person name="Parkinson J."/>
            <person name="Pouchkina-Stantcheva N."/>
            <person name="Riddiford N."/>
            <person name="Rosenzvit M."/>
            <person name="Salinas G."/>
            <person name="Wasmuth J.D."/>
            <person name="Zamanian M."/>
            <person name="Zheng Y."/>
            <person name="Cai X."/>
            <person name="Soberon X."/>
            <person name="Olson P.D."/>
            <person name="Laclette J.P."/>
            <person name="Brehm K."/>
            <person name="Berriman M."/>
            <person name="Garciarrubio A."/>
            <person name="Bobes R.J."/>
            <person name="Fragoso G."/>
            <person name="Sanchez-Flores A."/>
            <person name="Estrada K."/>
            <person name="Cevallos M.A."/>
            <person name="Morett E."/>
            <person name="Gonzalez V."/>
            <person name="Portillo T."/>
            <person name="Ochoa-Leyva A."/>
            <person name="Jose M.V."/>
            <person name="Sciutto E."/>
            <person name="Landa A."/>
            <person name="Jimenez L."/>
            <person name="Valdes V."/>
            <person name="Carrero J.C."/>
            <person name="Larralde C."/>
            <person name="Morales-Montor J."/>
            <person name="Limon-Lason J."/>
            <person name="Soberon X."/>
            <person name="Laclette J.P."/>
        </authorList>
    </citation>
    <scope>NUCLEOTIDE SEQUENCE [LARGE SCALE GENOMIC DNA]</scope>
</reference>
<dbReference type="GO" id="GO:0006367">
    <property type="term" value="P:transcription initiation at RNA polymerase II promoter"/>
    <property type="evidence" value="ECO:0007669"/>
    <property type="project" value="TreeGrafter"/>
</dbReference>
<dbReference type="InterPro" id="IPR037249">
    <property type="entry name" value="TAFH/NHR1_dom_sf"/>
</dbReference>
<evidence type="ECO:0000256" key="6">
    <source>
        <dbReference type="SAM" id="MobiDB-lite"/>
    </source>
</evidence>
<evidence type="ECO:0000256" key="3">
    <source>
        <dbReference type="ARBA" id="ARBA00023015"/>
    </source>
</evidence>
<dbReference type="GO" id="GO:0003677">
    <property type="term" value="F:DNA binding"/>
    <property type="evidence" value="ECO:0007669"/>
    <property type="project" value="TreeGrafter"/>
</dbReference>
<keyword evidence="9" id="KW-0648">Protein biosynthesis</keyword>
<comment type="subcellular location">
    <subcellularLocation>
        <location evidence="1">Nucleus</location>
    </subcellularLocation>
</comment>
<evidence type="ECO:0000256" key="4">
    <source>
        <dbReference type="ARBA" id="ARBA00023163"/>
    </source>
</evidence>
<name>A0A068WL82_ECHGR</name>
<proteinExistence type="inferred from homology"/>
<accession>A0A068WL82</accession>
<keyword evidence="9" id="KW-0396">Initiation factor</keyword>
<dbReference type="EMBL" id="LK028579">
    <property type="protein sequence ID" value="CDS19223.1"/>
    <property type="molecule type" value="Genomic_DNA"/>
</dbReference>
<dbReference type="GO" id="GO:0003743">
    <property type="term" value="F:translation initiation factor activity"/>
    <property type="evidence" value="ECO:0007669"/>
    <property type="project" value="UniProtKB-KW"/>
</dbReference>
<evidence type="ECO:0000259" key="7">
    <source>
        <dbReference type="Pfam" id="PF05236"/>
    </source>
</evidence>
<dbReference type="Pfam" id="PF05236">
    <property type="entry name" value="TAF4"/>
    <property type="match status" value="1"/>
</dbReference>
<evidence type="ECO:0000256" key="2">
    <source>
        <dbReference type="ARBA" id="ARBA00006178"/>
    </source>
</evidence>
<protein>
    <submittedName>
        <fullName evidence="9 11">Transcription initiation factor TFIID subunit</fullName>
    </submittedName>
</protein>
<dbReference type="InterPro" id="IPR003894">
    <property type="entry name" value="TAFH_NHR1"/>
</dbReference>
<feature type="domain" description="Transcription initiation factor TFIID component TAF4 C-terminal" evidence="7">
    <location>
        <begin position="381"/>
        <end position="647"/>
    </location>
</feature>
<feature type="domain" description="TAFH" evidence="8">
    <location>
        <begin position="115"/>
        <end position="190"/>
    </location>
</feature>
<reference evidence="11" key="3">
    <citation type="submission" date="2020-10" db="UniProtKB">
        <authorList>
            <consortium name="WormBaseParasite"/>
        </authorList>
    </citation>
    <scope>IDENTIFICATION</scope>
</reference>
<sequence length="653" mass="69382">MADPARGQPQQLPISSGLAASNIRAGLRPISTNISSPAMIPRPPLMSHSVYLVPRGNLNHIQPASQPNLLHARSLTNAQSIAQGNGIAGVPAPSRPFSSTINNVAVPPINDLPVVKFIKQLMELSQKSTPAGTQDTIIKLVQRLIDDEIDCDSFCTQLCASLKSVNKRTDVESLLKNNIVQLRRDLANGVCSLPHITPPSRPPPSTPSTTVFVSPTAIINSVSSTSQILPRPSDGLPANATFQLSPAATVSLSPALPRSATPLVQNSIFSPRSIATSIAPSTPHPIRPQLKPSQPLPIRMKAPASSAVFQPLSGATAITPQRGSLLPGAAVVRPIYPTTPPSVSSVVPSPAPPVTPIVSAPGVSTVAVTATPAAASPSPSSQMNQPFFPVSQIRSYLATQLSQSSIAMISDEAINCMAHGLDAFLRSILARVSVVAGHKAVKLSEDPHLTQVDFAREQLNYLQRLGEFDRQKQSELEKEYILKAAKSRTRSENPDQARLREMAHQLKNEQYERERQQQANRTALNAIGLPANRRPRTSANSSASDHGMSTSASITTTGSSSSTAPAATTTTAAPRLSLINSSAPRLRLVQPSSSASSSSAAVVVGGGQVTATPRFTLAASLRTRRAGLRELQVVLSKDSRLCRSRAFFRSYWR</sequence>
<dbReference type="OrthoDB" id="21060at2759"/>
<dbReference type="GO" id="GO:0005669">
    <property type="term" value="C:transcription factor TFIID complex"/>
    <property type="evidence" value="ECO:0007669"/>
    <property type="project" value="InterPro"/>
</dbReference>
<evidence type="ECO:0000313" key="11">
    <source>
        <dbReference type="WBParaSite" id="EgrG_000451600"/>
    </source>
</evidence>
<dbReference type="PANTHER" id="PTHR15138:SF14">
    <property type="entry name" value="TRANSCRIPTION INITIATION FACTOR TFIID SUBUNIT 4"/>
    <property type="match status" value="1"/>
</dbReference>
<reference evidence="9" key="2">
    <citation type="submission" date="2014-06" db="EMBL/GenBank/DDBJ databases">
        <authorList>
            <person name="Aslett M."/>
        </authorList>
    </citation>
    <scope>NUCLEOTIDE SEQUENCE</scope>
</reference>
<feature type="compositionally biased region" description="Low complexity" evidence="6">
    <location>
        <begin position="549"/>
        <end position="570"/>
    </location>
</feature>
<dbReference type="Proteomes" id="UP000492820">
    <property type="component" value="Unassembled WGS sequence"/>
</dbReference>
<evidence type="ECO:0000313" key="10">
    <source>
        <dbReference type="Proteomes" id="UP000492820"/>
    </source>
</evidence>
<keyword evidence="3" id="KW-0805">Transcription regulation</keyword>